<dbReference type="OMA" id="RETMFHR"/>
<comment type="similarity">
    <text evidence="3">Belongs to the EBP2 family.</text>
</comment>
<dbReference type="AlphaFoldDB" id="R7UIH4"/>
<accession>R7UIH4</accession>
<name>R7UIH4_CAPTE</name>
<dbReference type="HOGENOM" id="CLU_036007_1_0_1"/>
<evidence type="ECO:0000313" key="10">
    <source>
        <dbReference type="Proteomes" id="UP000014760"/>
    </source>
</evidence>
<dbReference type="GO" id="GO:0042273">
    <property type="term" value="P:ribosomal large subunit biogenesis"/>
    <property type="evidence" value="ECO:0007669"/>
    <property type="project" value="TreeGrafter"/>
</dbReference>
<dbReference type="EnsemblMetazoa" id="CapteT17805">
    <property type="protein sequence ID" value="CapteP17805"/>
    <property type="gene ID" value="CapteG17805"/>
</dbReference>
<evidence type="ECO:0000256" key="1">
    <source>
        <dbReference type="ARBA" id="ARBA00003387"/>
    </source>
</evidence>
<keyword evidence="6" id="KW-0539">Nucleus</keyword>
<dbReference type="EMBL" id="KB303020">
    <property type="protein sequence ID" value="ELU03588.1"/>
    <property type="molecule type" value="Genomic_DNA"/>
</dbReference>
<reference evidence="8 10" key="2">
    <citation type="journal article" date="2013" name="Nature">
        <title>Insights into bilaterian evolution from three spiralian genomes.</title>
        <authorList>
            <person name="Simakov O."/>
            <person name="Marletaz F."/>
            <person name="Cho S.J."/>
            <person name="Edsinger-Gonzales E."/>
            <person name="Havlak P."/>
            <person name="Hellsten U."/>
            <person name="Kuo D.H."/>
            <person name="Larsson T."/>
            <person name="Lv J."/>
            <person name="Arendt D."/>
            <person name="Savage R."/>
            <person name="Osoegawa K."/>
            <person name="de Jong P."/>
            <person name="Grimwood J."/>
            <person name="Chapman J.A."/>
            <person name="Shapiro H."/>
            <person name="Aerts A."/>
            <person name="Otillar R.P."/>
            <person name="Terry A.Y."/>
            <person name="Boore J.L."/>
            <person name="Grigoriev I.V."/>
            <person name="Lindberg D.R."/>
            <person name="Seaver E.C."/>
            <person name="Weisblat D.A."/>
            <person name="Putnam N.H."/>
            <person name="Rokhsar D.S."/>
        </authorList>
    </citation>
    <scope>NUCLEOTIDE SEQUENCE</scope>
    <source>
        <strain evidence="8 10">I ESC-2004</strain>
    </source>
</reference>
<evidence type="ECO:0000256" key="5">
    <source>
        <dbReference type="ARBA" id="ARBA00023054"/>
    </source>
</evidence>
<organism evidence="8">
    <name type="scientific">Capitella teleta</name>
    <name type="common">Polychaete worm</name>
    <dbReference type="NCBI Taxonomy" id="283909"/>
    <lineage>
        <taxon>Eukaryota</taxon>
        <taxon>Metazoa</taxon>
        <taxon>Spiralia</taxon>
        <taxon>Lophotrochozoa</taxon>
        <taxon>Annelida</taxon>
        <taxon>Polychaeta</taxon>
        <taxon>Sedentaria</taxon>
        <taxon>Scolecida</taxon>
        <taxon>Capitellidae</taxon>
        <taxon>Capitella</taxon>
    </lineage>
</organism>
<feature type="compositionally biased region" description="Basic residues" evidence="7">
    <location>
        <begin position="282"/>
        <end position="302"/>
    </location>
</feature>
<keyword evidence="4" id="KW-0690">Ribosome biogenesis</keyword>
<evidence type="ECO:0000256" key="7">
    <source>
        <dbReference type="SAM" id="MobiDB-lite"/>
    </source>
</evidence>
<evidence type="ECO:0000256" key="3">
    <source>
        <dbReference type="ARBA" id="ARBA00007336"/>
    </source>
</evidence>
<gene>
    <name evidence="8" type="ORF">CAPTEDRAFT_17805</name>
</gene>
<reference evidence="10" key="1">
    <citation type="submission" date="2012-12" db="EMBL/GenBank/DDBJ databases">
        <authorList>
            <person name="Hellsten U."/>
            <person name="Grimwood J."/>
            <person name="Chapman J.A."/>
            <person name="Shapiro H."/>
            <person name="Aerts A."/>
            <person name="Otillar R.P."/>
            <person name="Terry A.Y."/>
            <person name="Boore J.L."/>
            <person name="Simakov O."/>
            <person name="Marletaz F."/>
            <person name="Cho S.-J."/>
            <person name="Edsinger-Gonzales E."/>
            <person name="Havlak P."/>
            <person name="Kuo D.-H."/>
            <person name="Larsson T."/>
            <person name="Lv J."/>
            <person name="Arendt D."/>
            <person name="Savage R."/>
            <person name="Osoegawa K."/>
            <person name="de Jong P."/>
            <person name="Lindberg D.R."/>
            <person name="Seaver E.C."/>
            <person name="Weisblat D.A."/>
            <person name="Putnam N.H."/>
            <person name="Grigoriev I.V."/>
            <person name="Rokhsar D.S."/>
        </authorList>
    </citation>
    <scope>NUCLEOTIDE SEQUENCE</scope>
    <source>
        <strain evidence="10">I ESC-2004</strain>
    </source>
</reference>
<dbReference type="GO" id="GO:0005730">
    <property type="term" value="C:nucleolus"/>
    <property type="evidence" value="ECO:0007669"/>
    <property type="project" value="UniProtKB-SubCell"/>
</dbReference>
<protein>
    <submittedName>
        <fullName evidence="8 9">Uncharacterized protein</fullName>
    </submittedName>
</protein>
<feature type="region of interest" description="Disordered" evidence="7">
    <location>
        <begin position="183"/>
        <end position="302"/>
    </location>
</feature>
<dbReference type="EMBL" id="AMQN01001479">
    <property type="status" value="NOT_ANNOTATED_CDS"/>
    <property type="molecule type" value="Genomic_DNA"/>
</dbReference>
<dbReference type="PANTHER" id="PTHR13028:SF0">
    <property type="entry name" value="RRNA-PROCESSING PROTEIN EBP2-RELATED"/>
    <property type="match status" value="1"/>
</dbReference>
<dbReference type="FunCoup" id="R7UIH4">
    <property type="interactions" value="1506"/>
</dbReference>
<dbReference type="Proteomes" id="UP000014760">
    <property type="component" value="Unassembled WGS sequence"/>
</dbReference>
<comment type="subcellular location">
    <subcellularLocation>
        <location evidence="2">Nucleus</location>
        <location evidence="2">Nucleolus</location>
    </subcellularLocation>
</comment>
<evidence type="ECO:0000313" key="8">
    <source>
        <dbReference type="EMBL" id="ELU03588.1"/>
    </source>
</evidence>
<dbReference type="GO" id="GO:0006364">
    <property type="term" value="P:rRNA processing"/>
    <property type="evidence" value="ECO:0007669"/>
    <property type="project" value="TreeGrafter"/>
</dbReference>
<evidence type="ECO:0000313" key="9">
    <source>
        <dbReference type="EnsemblMetazoa" id="CapteP17805"/>
    </source>
</evidence>
<proteinExistence type="inferred from homology"/>
<reference evidence="9" key="3">
    <citation type="submission" date="2015-06" db="UniProtKB">
        <authorList>
            <consortium name="EnsemblMetazoa"/>
        </authorList>
    </citation>
    <scope>IDENTIFICATION</scope>
</reference>
<keyword evidence="10" id="KW-1185">Reference proteome</keyword>
<evidence type="ECO:0000256" key="2">
    <source>
        <dbReference type="ARBA" id="ARBA00004604"/>
    </source>
</evidence>
<feature type="compositionally biased region" description="Basic residues" evidence="7">
    <location>
        <begin position="215"/>
        <end position="228"/>
    </location>
</feature>
<sequence>MRSDVDQSLKLENHYQLQIAFSQGLLKPGLNVEVFQKAKPINNKPALTSVLEEISKADLPWIERLDLASKPVPAPKPMLEQLGENPDVLSSEDVNDDFKREMLFYRQAQAAVLEALPRLKSMGVATLRPTDYFAQMAKSDDHMKKVKRKLLSKQAAMERSEKMKKMRELKKFGKKVQHEVTLKRHKEKRDMMEAVKKFRKGKTDKLDILDDDNKKHKSKNPGRKRQVKNQKFGFGGQKKRSKYNTAESSADTGGLKGAGKKGSGKKGSAQKGPARKFQGGNKNKRPGKRRRDNVKGKNNKGK</sequence>
<dbReference type="InterPro" id="IPR008610">
    <property type="entry name" value="Ebp2"/>
</dbReference>
<dbReference type="STRING" id="283909.R7UIH4"/>
<dbReference type="GO" id="GO:0034399">
    <property type="term" value="C:nuclear periphery"/>
    <property type="evidence" value="ECO:0007669"/>
    <property type="project" value="TreeGrafter"/>
</dbReference>
<dbReference type="PANTHER" id="PTHR13028">
    <property type="entry name" value="RRNA PROCESSING PROTEIN EBNA1-BINDING PROTEIN-RELATED"/>
    <property type="match status" value="1"/>
</dbReference>
<comment type="function">
    <text evidence="1">Required for the processing of the 27S pre-rRNA.</text>
</comment>
<dbReference type="GO" id="GO:0030687">
    <property type="term" value="C:preribosome, large subunit precursor"/>
    <property type="evidence" value="ECO:0007669"/>
    <property type="project" value="TreeGrafter"/>
</dbReference>
<feature type="compositionally biased region" description="Basic and acidic residues" evidence="7">
    <location>
        <begin position="183"/>
        <end position="214"/>
    </location>
</feature>
<dbReference type="OrthoDB" id="443772at2759"/>
<evidence type="ECO:0000256" key="4">
    <source>
        <dbReference type="ARBA" id="ARBA00022517"/>
    </source>
</evidence>
<dbReference type="Pfam" id="PF05890">
    <property type="entry name" value="Ebp2"/>
    <property type="match status" value="1"/>
</dbReference>
<evidence type="ECO:0000256" key="6">
    <source>
        <dbReference type="ARBA" id="ARBA00023242"/>
    </source>
</evidence>
<keyword evidence="5" id="KW-0175">Coiled coil</keyword>